<protein>
    <recommendedName>
        <fullName evidence="3">Disease resistance protein</fullName>
    </recommendedName>
</protein>
<name>A0AAV5CRM2_ELECO</name>
<evidence type="ECO:0000313" key="2">
    <source>
        <dbReference type="Proteomes" id="UP001054889"/>
    </source>
</evidence>
<comment type="caution">
    <text evidence="1">The sequence shown here is derived from an EMBL/GenBank/DDBJ whole genome shotgun (WGS) entry which is preliminary data.</text>
</comment>
<dbReference type="SUPFAM" id="SSF52047">
    <property type="entry name" value="RNI-like"/>
    <property type="match status" value="1"/>
</dbReference>
<accession>A0AAV5CRM2</accession>
<keyword evidence="2" id="KW-1185">Reference proteome</keyword>
<proteinExistence type="predicted"/>
<dbReference type="EMBL" id="BQKI01000008">
    <property type="protein sequence ID" value="GJN01112.1"/>
    <property type="molecule type" value="Genomic_DNA"/>
</dbReference>
<dbReference type="Gene3D" id="3.80.10.10">
    <property type="entry name" value="Ribonuclease Inhibitor"/>
    <property type="match status" value="1"/>
</dbReference>
<evidence type="ECO:0000313" key="1">
    <source>
        <dbReference type="EMBL" id="GJN01112.1"/>
    </source>
</evidence>
<gene>
    <name evidence="1" type="primary">ga18350</name>
    <name evidence="1" type="ORF">PR202_ga18350</name>
</gene>
<dbReference type="InterPro" id="IPR032675">
    <property type="entry name" value="LRR_dom_sf"/>
</dbReference>
<organism evidence="1 2">
    <name type="scientific">Eleusine coracana subsp. coracana</name>
    <dbReference type="NCBI Taxonomy" id="191504"/>
    <lineage>
        <taxon>Eukaryota</taxon>
        <taxon>Viridiplantae</taxon>
        <taxon>Streptophyta</taxon>
        <taxon>Embryophyta</taxon>
        <taxon>Tracheophyta</taxon>
        <taxon>Spermatophyta</taxon>
        <taxon>Magnoliopsida</taxon>
        <taxon>Liliopsida</taxon>
        <taxon>Poales</taxon>
        <taxon>Poaceae</taxon>
        <taxon>PACMAD clade</taxon>
        <taxon>Chloridoideae</taxon>
        <taxon>Cynodonteae</taxon>
        <taxon>Eleusininae</taxon>
        <taxon>Eleusine</taxon>
    </lineage>
</organism>
<dbReference type="Proteomes" id="UP001054889">
    <property type="component" value="Unassembled WGS sequence"/>
</dbReference>
<reference evidence="1" key="1">
    <citation type="journal article" date="2018" name="DNA Res.">
        <title>Multiple hybrid de novo genome assembly of finger millet, an orphan allotetraploid crop.</title>
        <authorList>
            <person name="Hatakeyama M."/>
            <person name="Aluri S."/>
            <person name="Balachadran M.T."/>
            <person name="Sivarajan S.R."/>
            <person name="Patrignani A."/>
            <person name="Gruter S."/>
            <person name="Poveda L."/>
            <person name="Shimizu-Inatsugi R."/>
            <person name="Baeten J."/>
            <person name="Francoijs K.J."/>
            <person name="Nataraja K.N."/>
            <person name="Reddy Y.A.N."/>
            <person name="Phadnis S."/>
            <person name="Ravikumar R.L."/>
            <person name="Schlapbach R."/>
            <person name="Sreeman S.M."/>
            <person name="Shimizu K.K."/>
        </authorList>
    </citation>
    <scope>NUCLEOTIDE SEQUENCE</scope>
</reference>
<sequence length="162" mass="17791">MKADDVQDEALRLEAHDHQGTELLQLTEASLLKGLSWTTRTSDSAEGHVPISLPSSSLPSLRYLELGFLAGVAMPIENQSKRTLTALEEFKLVSDVVFTSIFSLSKSRLGLRNCLAFLIDLTISSCSNMVHWPVEELQCMPRLKSLLIGNCENLEGKGSSSQ</sequence>
<evidence type="ECO:0008006" key="3">
    <source>
        <dbReference type="Google" id="ProtNLM"/>
    </source>
</evidence>
<reference evidence="1" key="2">
    <citation type="submission" date="2021-12" db="EMBL/GenBank/DDBJ databases">
        <title>Resequencing data analysis of finger millet.</title>
        <authorList>
            <person name="Hatakeyama M."/>
            <person name="Aluri S."/>
            <person name="Balachadran M.T."/>
            <person name="Sivarajan S.R."/>
            <person name="Poveda L."/>
            <person name="Shimizu-Inatsugi R."/>
            <person name="Schlapbach R."/>
            <person name="Sreeman S.M."/>
            <person name="Shimizu K.K."/>
        </authorList>
    </citation>
    <scope>NUCLEOTIDE SEQUENCE</scope>
</reference>
<dbReference type="AlphaFoldDB" id="A0AAV5CRM2"/>